<dbReference type="EMBL" id="CAADFA010000100">
    <property type="protein sequence ID" value="VFJ51714.1"/>
    <property type="molecule type" value="Genomic_DNA"/>
</dbReference>
<evidence type="ECO:0000256" key="6">
    <source>
        <dbReference type="SAM" id="Phobius"/>
    </source>
</evidence>
<evidence type="ECO:0000256" key="2">
    <source>
        <dbReference type="ARBA" id="ARBA00022475"/>
    </source>
</evidence>
<dbReference type="InterPro" id="IPR005899">
    <property type="entry name" value="Na_pump_deCOase"/>
</dbReference>
<name>A0A450SFQ0_9GAMM</name>
<keyword evidence="3 6" id="KW-0812">Transmembrane</keyword>
<dbReference type="EMBL" id="CAADFL010000095">
    <property type="protein sequence ID" value="VFK09102.1"/>
    <property type="molecule type" value="Genomic_DNA"/>
</dbReference>
<evidence type="ECO:0000313" key="8">
    <source>
        <dbReference type="EMBL" id="VFJ51714.1"/>
    </source>
</evidence>
<proteinExistence type="predicted"/>
<organism evidence="8">
    <name type="scientific">Candidatus Kentrum sp. FM</name>
    <dbReference type="NCBI Taxonomy" id="2126340"/>
    <lineage>
        <taxon>Bacteria</taxon>
        <taxon>Pseudomonadati</taxon>
        <taxon>Pseudomonadota</taxon>
        <taxon>Gammaproteobacteria</taxon>
        <taxon>Candidatus Kentrum</taxon>
    </lineage>
</organism>
<sequence>MSEILQQGLSLFVVGVGAVFAALIVTGLMVALIGRLAREKPPIPAAKAEPLPDVAYSGLDKHVVVLLGAAATVAVKRPVRIRRVRFVSHRHAPTGWAAAGRTDHMEESR</sequence>
<protein>
    <submittedName>
        <fullName evidence="8">Oxaloacetate decarboxylase, gamma chain</fullName>
    </submittedName>
</protein>
<keyword evidence="5 6" id="KW-0472">Membrane</keyword>
<evidence type="ECO:0000313" key="9">
    <source>
        <dbReference type="EMBL" id="VFK09102.1"/>
    </source>
</evidence>
<feature type="transmembrane region" description="Helical" evidence="6">
    <location>
        <begin position="12"/>
        <end position="34"/>
    </location>
</feature>
<evidence type="ECO:0000256" key="3">
    <source>
        <dbReference type="ARBA" id="ARBA00022692"/>
    </source>
</evidence>
<evidence type="ECO:0000256" key="1">
    <source>
        <dbReference type="ARBA" id="ARBA00004236"/>
    </source>
</evidence>
<evidence type="ECO:0000256" key="5">
    <source>
        <dbReference type="ARBA" id="ARBA00023136"/>
    </source>
</evidence>
<reference evidence="8" key="1">
    <citation type="submission" date="2019-02" db="EMBL/GenBank/DDBJ databases">
        <authorList>
            <person name="Gruber-Vodicka R. H."/>
            <person name="Seah K. B. B."/>
        </authorList>
    </citation>
    <scope>NUCLEOTIDE SEQUENCE</scope>
    <source>
        <strain evidence="7">BECK_BZ163</strain>
        <strain evidence="9">BECK_BZ164</strain>
        <strain evidence="8">BECK_BZ165</strain>
    </source>
</reference>
<keyword evidence="2" id="KW-1003">Cell membrane</keyword>
<keyword evidence="4 6" id="KW-1133">Transmembrane helix</keyword>
<accession>A0A450SFQ0</accession>
<dbReference type="EMBL" id="CAADEZ010000096">
    <property type="protein sequence ID" value="VFJ51640.1"/>
    <property type="molecule type" value="Genomic_DNA"/>
</dbReference>
<dbReference type="AlphaFoldDB" id="A0A450SFQ0"/>
<evidence type="ECO:0000256" key="4">
    <source>
        <dbReference type="ARBA" id="ARBA00022989"/>
    </source>
</evidence>
<comment type="subcellular location">
    <subcellularLocation>
        <location evidence="1">Cell membrane</location>
    </subcellularLocation>
</comment>
<evidence type="ECO:0000313" key="7">
    <source>
        <dbReference type="EMBL" id="VFJ51640.1"/>
    </source>
</evidence>
<gene>
    <name evidence="7" type="ORF">BECKFM1743A_GA0114220_100965</name>
    <name evidence="9" type="ORF">BECKFM1743B_GA0114221_100954</name>
    <name evidence="8" type="ORF">BECKFM1743C_GA0114222_101006</name>
</gene>
<dbReference type="Pfam" id="PF04277">
    <property type="entry name" value="OAD_gamma"/>
    <property type="match status" value="1"/>
</dbReference>